<dbReference type="OrthoDB" id="4158087at2759"/>
<reference evidence="1 2" key="1">
    <citation type="submission" date="2016-03" db="EMBL/GenBank/DDBJ databases">
        <authorList>
            <person name="Ploux O."/>
        </authorList>
    </citation>
    <scope>NUCLEOTIDE SEQUENCE [LARGE SCALE GENOMIC DNA]</scope>
    <source>
        <strain evidence="1 2">UAMH 11012</strain>
    </source>
</reference>
<dbReference type="InterPro" id="IPR021858">
    <property type="entry name" value="Fun_TF"/>
</dbReference>
<evidence type="ECO:0008006" key="3">
    <source>
        <dbReference type="Google" id="ProtNLM"/>
    </source>
</evidence>
<dbReference type="Proteomes" id="UP000184330">
    <property type="component" value="Unassembled WGS sequence"/>
</dbReference>
<evidence type="ECO:0000313" key="1">
    <source>
        <dbReference type="EMBL" id="CZR56053.1"/>
    </source>
</evidence>
<dbReference type="PANTHER" id="PTHR37540:SF5">
    <property type="entry name" value="TRANSCRIPTION FACTOR DOMAIN-CONTAINING PROTEIN"/>
    <property type="match status" value="1"/>
</dbReference>
<sequence length="472" mass="52823">MGTRNLVRSHVMRDFQHKKHLKETSKARRNRAISMTFEIGNLEQGFGNLVEEIRKDDWEEEDAQQSMEVELSLPSPQLLLGGTEPFNVVPIAGTPRLQLLMHYYNTVLLNTLIPVNPKDKWFSYAITDPALFHVTMLHAVMHHALVHGEEGGEEEALALKSEAISLVNRKLEDPVEGISDVTIAVVANLVQFENQSGNIELSSVHMRGLQRMIALRGGLNVLGLAGVLRRKILWGDLLNATLAGTEPQFSLSSAATTSDPYASLGDSIEMSGHPPECTCSSQFSSLLHGLQLMSNTKSINTNLEGCFSDQIYLMERQLLYLFKGVQEFFHLHSPNCRATVVPCIIAAQVYLYMMLRDFPSDVPIFTTFIGRLESTFILEDVVEIWEGKHELLIWVLTLTSLVARGDRKLEYVENLADVCQIVGIESLQDLTDTLEVVAWRDARQDLSLVSLWNEVHCTMVLDGSDFQSEEGA</sequence>
<dbReference type="Pfam" id="PF11951">
    <property type="entry name" value="Fungal_trans_2"/>
    <property type="match status" value="1"/>
</dbReference>
<dbReference type="AlphaFoldDB" id="A0A1L7WTI8"/>
<keyword evidence="2" id="KW-1185">Reference proteome</keyword>
<accession>A0A1L7WTI8</accession>
<protein>
    <recommendedName>
        <fullName evidence="3">Transcription factor domain-containing protein</fullName>
    </recommendedName>
</protein>
<organism evidence="1 2">
    <name type="scientific">Phialocephala subalpina</name>
    <dbReference type="NCBI Taxonomy" id="576137"/>
    <lineage>
        <taxon>Eukaryota</taxon>
        <taxon>Fungi</taxon>
        <taxon>Dikarya</taxon>
        <taxon>Ascomycota</taxon>
        <taxon>Pezizomycotina</taxon>
        <taxon>Leotiomycetes</taxon>
        <taxon>Helotiales</taxon>
        <taxon>Mollisiaceae</taxon>
        <taxon>Phialocephala</taxon>
        <taxon>Phialocephala fortinii species complex</taxon>
    </lineage>
</organism>
<evidence type="ECO:0000313" key="2">
    <source>
        <dbReference type="Proteomes" id="UP000184330"/>
    </source>
</evidence>
<dbReference type="PANTHER" id="PTHR37540">
    <property type="entry name" value="TRANSCRIPTION FACTOR (ACR-2), PUTATIVE-RELATED-RELATED"/>
    <property type="match status" value="1"/>
</dbReference>
<name>A0A1L7WTI8_9HELO</name>
<gene>
    <name evidence="1" type="ORF">PAC_05941</name>
</gene>
<dbReference type="EMBL" id="FJOG01000007">
    <property type="protein sequence ID" value="CZR56053.1"/>
    <property type="molecule type" value="Genomic_DNA"/>
</dbReference>
<proteinExistence type="predicted"/>